<evidence type="ECO:0000313" key="1">
    <source>
        <dbReference type="EMBL" id="KAJ8388200.1"/>
    </source>
</evidence>
<dbReference type="AlphaFoldDB" id="A0AAD7W9B2"/>
<dbReference type="Proteomes" id="UP001221898">
    <property type="component" value="Unassembled WGS sequence"/>
</dbReference>
<organism evidence="1 2">
    <name type="scientific">Aldrovandia affinis</name>
    <dbReference type="NCBI Taxonomy" id="143900"/>
    <lineage>
        <taxon>Eukaryota</taxon>
        <taxon>Metazoa</taxon>
        <taxon>Chordata</taxon>
        <taxon>Craniata</taxon>
        <taxon>Vertebrata</taxon>
        <taxon>Euteleostomi</taxon>
        <taxon>Actinopterygii</taxon>
        <taxon>Neopterygii</taxon>
        <taxon>Teleostei</taxon>
        <taxon>Notacanthiformes</taxon>
        <taxon>Halosauridae</taxon>
        <taxon>Aldrovandia</taxon>
    </lineage>
</organism>
<name>A0AAD7W9B2_9TELE</name>
<gene>
    <name evidence="1" type="ORF">AAFF_G00135710</name>
</gene>
<keyword evidence="2" id="KW-1185">Reference proteome</keyword>
<proteinExistence type="predicted"/>
<evidence type="ECO:0000313" key="2">
    <source>
        <dbReference type="Proteomes" id="UP001221898"/>
    </source>
</evidence>
<protein>
    <submittedName>
        <fullName evidence="1">Uncharacterized protein</fullName>
    </submittedName>
</protein>
<sequence>MGPPIELVKIGPQVFLSRNILEKNARLTAPLVRTKGADPQRLLRKGGPTQRSLVLCVSPCCDDTVRTR</sequence>
<accession>A0AAD7W9B2</accession>
<comment type="caution">
    <text evidence="1">The sequence shown here is derived from an EMBL/GenBank/DDBJ whole genome shotgun (WGS) entry which is preliminary data.</text>
</comment>
<reference evidence="1" key="1">
    <citation type="journal article" date="2023" name="Science">
        <title>Genome structures resolve the early diversification of teleost fishes.</title>
        <authorList>
            <person name="Parey E."/>
            <person name="Louis A."/>
            <person name="Montfort J."/>
            <person name="Bouchez O."/>
            <person name="Roques C."/>
            <person name="Iampietro C."/>
            <person name="Lluch J."/>
            <person name="Castinel A."/>
            <person name="Donnadieu C."/>
            <person name="Desvignes T."/>
            <person name="Floi Bucao C."/>
            <person name="Jouanno E."/>
            <person name="Wen M."/>
            <person name="Mejri S."/>
            <person name="Dirks R."/>
            <person name="Jansen H."/>
            <person name="Henkel C."/>
            <person name="Chen W.J."/>
            <person name="Zahm M."/>
            <person name="Cabau C."/>
            <person name="Klopp C."/>
            <person name="Thompson A.W."/>
            <person name="Robinson-Rechavi M."/>
            <person name="Braasch I."/>
            <person name="Lecointre G."/>
            <person name="Bobe J."/>
            <person name="Postlethwait J.H."/>
            <person name="Berthelot C."/>
            <person name="Roest Crollius H."/>
            <person name="Guiguen Y."/>
        </authorList>
    </citation>
    <scope>NUCLEOTIDE SEQUENCE</scope>
    <source>
        <strain evidence="1">NC1722</strain>
    </source>
</reference>
<dbReference type="EMBL" id="JAINUG010000198">
    <property type="protein sequence ID" value="KAJ8388200.1"/>
    <property type="molecule type" value="Genomic_DNA"/>
</dbReference>